<dbReference type="EMBL" id="SDHZ01000001">
    <property type="protein sequence ID" value="RXK86712.1"/>
    <property type="molecule type" value="Genomic_DNA"/>
</dbReference>
<dbReference type="PANTHER" id="PTHR36453:SF1">
    <property type="entry name" value="RIGHT HANDED BETA HELIX DOMAIN-CONTAINING PROTEIN"/>
    <property type="match status" value="1"/>
</dbReference>
<dbReference type="GO" id="GO:0062192">
    <property type="term" value="F:L-rhamnose mutarotase activity"/>
    <property type="evidence" value="ECO:0007669"/>
    <property type="project" value="UniProtKB-EC"/>
</dbReference>
<dbReference type="Gene3D" id="2.160.20.10">
    <property type="entry name" value="Single-stranded right-handed beta-helix, Pectin lyase-like"/>
    <property type="match status" value="2"/>
</dbReference>
<dbReference type="InterPro" id="IPR048482">
    <property type="entry name" value="GH141_ins"/>
</dbReference>
<dbReference type="Proteomes" id="UP000290545">
    <property type="component" value="Unassembled WGS sequence"/>
</dbReference>
<dbReference type="InterPro" id="IPR012334">
    <property type="entry name" value="Pectin_lyas_fold"/>
</dbReference>
<keyword evidence="1" id="KW-0732">Signal</keyword>
<dbReference type="PANTHER" id="PTHR36453">
    <property type="entry name" value="SECRETED PROTEIN-RELATED"/>
    <property type="match status" value="1"/>
</dbReference>
<evidence type="ECO:0000313" key="4">
    <source>
        <dbReference type="Proteomes" id="UP000290545"/>
    </source>
</evidence>
<organism evidence="3 4">
    <name type="scientific">Filimonas effusa</name>
    <dbReference type="NCBI Taxonomy" id="2508721"/>
    <lineage>
        <taxon>Bacteria</taxon>
        <taxon>Pseudomonadati</taxon>
        <taxon>Bacteroidota</taxon>
        <taxon>Chitinophagia</taxon>
        <taxon>Chitinophagales</taxon>
        <taxon>Chitinophagaceae</taxon>
        <taxon>Filimonas</taxon>
    </lineage>
</organism>
<dbReference type="EC" id="5.1.3.32" evidence="3"/>
<dbReference type="OrthoDB" id="9808066at2"/>
<keyword evidence="3" id="KW-0413">Isomerase</keyword>
<name>A0A4Q1DB96_9BACT</name>
<comment type="caution">
    <text evidence="3">The sequence shown here is derived from an EMBL/GenBank/DDBJ whole genome shotgun (WGS) entry which is preliminary data.</text>
</comment>
<evidence type="ECO:0000256" key="1">
    <source>
        <dbReference type="SAM" id="SignalP"/>
    </source>
</evidence>
<dbReference type="Gene3D" id="3.30.70.100">
    <property type="match status" value="1"/>
</dbReference>
<evidence type="ECO:0000313" key="3">
    <source>
        <dbReference type="EMBL" id="RXK86712.1"/>
    </source>
</evidence>
<dbReference type="AlphaFoldDB" id="A0A4Q1DB96"/>
<accession>A0A4Q1DB96</accession>
<proteinExistence type="predicted"/>
<feature type="chain" id="PRO_5020376691" evidence="1">
    <location>
        <begin position="25"/>
        <end position="845"/>
    </location>
</feature>
<reference evidence="3 4" key="1">
    <citation type="submission" date="2019-01" db="EMBL/GenBank/DDBJ databases">
        <title>Filimonas sp. strain TTM-71.</title>
        <authorList>
            <person name="Chen W.-M."/>
        </authorList>
    </citation>
    <scope>NUCLEOTIDE SEQUENCE [LARGE SCALE GENOMIC DNA]</scope>
    <source>
        <strain evidence="3 4">TTM-71</strain>
    </source>
</reference>
<keyword evidence="4" id="KW-1185">Reference proteome</keyword>
<dbReference type="Pfam" id="PF05336">
    <property type="entry name" value="rhaM"/>
    <property type="match status" value="1"/>
</dbReference>
<dbReference type="SUPFAM" id="SSF51126">
    <property type="entry name" value="Pectin lyase-like"/>
    <property type="match status" value="1"/>
</dbReference>
<protein>
    <submittedName>
        <fullName evidence="3">L-rhamnose mutarotase</fullName>
        <ecNumber evidence="3">5.1.3.32</ecNumber>
    </submittedName>
</protein>
<dbReference type="Pfam" id="PF21231">
    <property type="entry name" value="GH141_M"/>
    <property type="match status" value="1"/>
</dbReference>
<evidence type="ECO:0000259" key="2">
    <source>
        <dbReference type="Pfam" id="PF21231"/>
    </source>
</evidence>
<dbReference type="InterPro" id="IPR008000">
    <property type="entry name" value="Rham/fucose_mutarotase"/>
</dbReference>
<gene>
    <name evidence="3" type="ORF">ESB13_07880</name>
</gene>
<feature type="signal peptide" evidence="1">
    <location>
        <begin position="1"/>
        <end position="24"/>
    </location>
</feature>
<dbReference type="InterPro" id="IPR011050">
    <property type="entry name" value="Pectin_lyase_fold/virulence"/>
</dbReference>
<feature type="domain" description="GH141-like insertion" evidence="2">
    <location>
        <begin position="136"/>
        <end position="287"/>
    </location>
</feature>
<dbReference type="RefSeq" id="WP_129002459.1">
    <property type="nucleotide sequence ID" value="NZ_SDHZ01000001.1"/>
</dbReference>
<sequence>MRGTKVYSRLVMISCFLFVQQAMAADIYVSVSGDDRNIGSAIQPKATLQGALRQARELRRLKDPCIAGGIHIIVKQGTYYLYEPVFIRPEDAGTPDCPTIIEAASGEQPVFSGGIQLKGWQRATGVKTLNAVARKNVWMTDVPEVGNELLNFRQVWVNNQKAIRAKDCNGDTMSRILSWNHKTEQCWIPTPPVANFAGQNGMEMFIHQWWAIANLRIKKAEVHGDSTLLTFHQPESKVQSEHPWPAPWQSKESGNSAFYLTNSIAFLDEPGEWFLDVKGQKLYYWPRKGENMADAAVVAPVLETLVTMQGTIDKPVSNIFFKGISFQHTGWLRPSQKGHVPLQSGMYLIDAYKLKVPGTPEKRGLENQAWVGRPAAAVEAIFTSHTGFTGCRFEHMASTGLDYKRGNHYDSITGNLFRDIGGSGIQLGVFSDEAFEAHLPYQPQDEREVSSFTQICNNLVTDVTNEDWGTLGISAGFVKDVTIAHNEVNEVAYSGISVGWGWTKAINVMRNNKVLSNKIHHYAKHMYDVAAVYTLSAQPGSVIMDNYVDSIYKAPYAHIPVHWFYLYCDEGTSYYTVKNNWCPAEKFLQNANGPNNLWVNNGPTVADSVKRMAGLQPAYHYLLKDKAPTSARPVNAHSVTEEQRAIVEKPVVVELQAVKEGAVSISDLKVFLAHQSLRTDIVRQWKNHSVFFDVIKDTQLLKEKLVKAFPGVAIRIYDQPVYVFDRRRCDSLGIVTEWDHSILTANLTAEPVLQQQYLDDHTSQFQKWPEVASGFCRAGFQQLLVYKSGRQLMLVISIPKGEKLDNLNPKTTLNNPKVVEWNERMKQYQQGIEGAQPGEVWVEFK</sequence>